<keyword evidence="2" id="KW-1185">Reference proteome</keyword>
<proteinExistence type="predicted"/>
<accession>A0A0M6YL20</accession>
<dbReference type="EMBL" id="CXSU01000012">
    <property type="protein sequence ID" value="CTQ50594.1"/>
    <property type="molecule type" value="Genomic_DNA"/>
</dbReference>
<evidence type="ECO:0000313" key="1">
    <source>
        <dbReference type="EMBL" id="CTQ50594.1"/>
    </source>
</evidence>
<reference evidence="1 2" key="1">
    <citation type="submission" date="2015-07" db="EMBL/GenBank/DDBJ databases">
        <authorList>
            <person name="Noorani M."/>
        </authorList>
    </citation>
    <scope>NUCLEOTIDE SEQUENCE [LARGE SCALE GENOMIC DNA]</scope>
    <source>
        <strain evidence="1 2">CECT 7802</strain>
    </source>
</reference>
<name>A0A0M6YL20_9RHOB</name>
<gene>
    <name evidence="1" type="ORF">JDO7802_02619</name>
</gene>
<dbReference type="AlphaFoldDB" id="A0A0M6YL20"/>
<sequence>MADLAEPLRWRRPHPVTWAVGSFEIGETIFNRGIPALERIVGGVVDPRGVLTMVGGIGGRKGFGQAGKLRTRVGFGHFVDFDFSPVHHRKAPAFLPK</sequence>
<organism evidence="1 2">
    <name type="scientific">Jannaschia donghaensis</name>
    <dbReference type="NCBI Taxonomy" id="420998"/>
    <lineage>
        <taxon>Bacteria</taxon>
        <taxon>Pseudomonadati</taxon>
        <taxon>Pseudomonadota</taxon>
        <taxon>Alphaproteobacteria</taxon>
        <taxon>Rhodobacterales</taxon>
        <taxon>Roseobacteraceae</taxon>
        <taxon>Jannaschia</taxon>
    </lineage>
</organism>
<dbReference type="Proteomes" id="UP000049222">
    <property type="component" value="Unassembled WGS sequence"/>
</dbReference>
<protein>
    <submittedName>
        <fullName evidence="1">Uncharacterized protein</fullName>
    </submittedName>
</protein>
<evidence type="ECO:0000313" key="2">
    <source>
        <dbReference type="Proteomes" id="UP000049222"/>
    </source>
</evidence>